<dbReference type="Gene3D" id="3.80.10.10">
    <property type="entry name" value="Ribonuclease Inhibitor"/>
    <property type="match status" value="1"/>
</dbReference>
<feature type="region of interest" description="Disordered" evidence="3">
    <location>
        <begin position="567"/>
        <end position="656"/>
    </location>
</feature>
<feature type="region of interest" description="Disordered" evidence="3">
    <location>
        <begin position="240"/>
        <end position="345"/>
    </location>
</feature>
<feature type="compositionally biased region" description="Low complexity" evidence="3">
    <location>
        <begin position="615"/>
        <end position="626"/>
    </location>
</feature>
<dbReference type="Pfam" id="PF10428">
    <property type="entry name" value="SOG2"/>
    <property type="match status" value="2"/>
</dbReference>
<name>A0A4V4IVN7_AURPU</name>
<proteinExistence type="predicted"/>
<feature type="compositionally biased region" description="Polar residues" evidence="3">
    <location>
        <begin position="571"/>
        <end position="580"/>
    </location>
</feature>
<feature type="compositionally biased region" description="Polar residues" evidence="3">
    <location>
        <begin position="627"/>
        <end position="640"/>
    </location>
</feature>
<feature type="compositionally biased region" description="Polar residues" evidence="3">
    <location>
        <begin position="597"/>
        <end position="606"/>
    </location>
</feature>
<dbReference type="AlphaFoldDB" id="A0A4V4IVN7"/>
<dbReference type="GO" id="GO:0005886">
    <property type="term" value="C:plasma membrane"/>
    <property type="evidence" value="ECO:0007669"/>
    <property type="project" value="TreeGrafter"/>
</dbReference>
<comment type="caution">
    <text evidence="4">The sequence shown here is derived from an EMBL/GenBank/DDBJ whole genome shotgun (WGS) entry which is preliminary data.</text>
</comment>
<keyword evidence="1" id="KW-0433">Leucine-rich repeat</keyword>
<gene>
    <name evidence="4" type="ORF">D6D15_04839</name>
</gene>
<evidence type="ECO:0000256" key="1">
    <source>
        <dbReference type="ARBA" id="ARBA00022614"/>
    </source>
</evidence>
<evidence type="ECO:0000313" key="5">
    <source>
        <dbReference type="Proteomes" id="UP000304928"/>
    </source>
</evidence>
<reference evidence="4 5" key="1">
    <citation type="submission" date="2018-10" db="EMBL/GenBank/DDBJ databases">
        <title>Fifty Aureobasidium pullulans genomes reveal a recombining polyextremotolerant generalist.</title>
        <authorList>
            <person name="Gostincar C."/>
            <person name="Turk M."/>
            <person name="Zajc J."/>
            <person name="Gunde-Cimerman N."/>
        </authorList>
    </citation>
    <scope>NUCLEOTIDE SEQUENCE [LARGE SCALE GENOMIC DNA]</scope>
    <source>
        <strain evidence="4 5">EXF-10507</strain>
    </source>
</reference>
<dbReference type="Pfam" id="PF13855">
    <property type="entry name" value="LRR_8"/>
    <property type="match status" value="1"/>
</dbReference>
<evidence type="ECO:0000256" key="3">
    <source>
        <dbReference type="SAM" id="MobiDB-lite"/>
    </source>
</evidence>
<dbReference type="EMBL" id="QZAR01000071">
    <property type="protein sequence ID" value="THW90037.1"/>
    <property type="molecule type" value="Genomic_DNA"/>
</dbReference>
<organism evidence="4 5">
    <name type="scientific">Aureobasidium pullulans</name>
    <name type="common">Black yeast</name>
    <name type="synonym">Pullularia pullulans</name>
    <dbReference type="NCBI Taxonomy" id="5580"/>
    <lineage>
        <taxon>Eukaryota</taxon>
        <taxon>Fungi</taxon>
        <taxon>Dikarya</taxon>
        <taxon>Ascomycota</taxon>
        <taxon>Pezizomycotina</taxon>
        <taxon>Dothideomycetes</taxon>
        <taxon>Dothideomycetidae</taxon>
        <taxon>Dothideales</taxon>
        <taxon>Saccotheciaceae</taxon>
        <taxon>Aureobasidium</taxon>
    </lineage>
</organism>
<dbReference type="InterPro" id="IPR001611">
    <property type="entry name" value="Leu-rich_rpt"/>
</dbReference>
<sequence length="870" mass="94585">MNWTHDLIPNMASNHGEASSMKQAANTEDLMALAKSALAETEEKQLAALDGGAQLPFGYGTQPGDTLDLSDKGVRVLPIELINLIRDRVESRSYILLKSTVPESSPQQAQCLPGAGMKKPMSAGVYQSNNAKVFHLRKLQILDLSHNNISTVPDDVGLMYSLMFLAIESNQIKRLPTCMGEMSRLQKLKVGSKSMEFPPPEVFVPNPLGASPGGPPVEEARQICSQVKLFLREYKQREMLGRETPDLSETSLETPRPPKRSISGRFPVRPSMSGIDGLDNLRSGDGLGLKPPPPIPQRSRARDSLVNPPLGRRFDRPGIGTLSGEGENGRSRSETVTSTGARSKRLGYVPRKISGSSNTTVTDTGTLKAHHYRGASSMSLAAHSGNESSSGAVSPMEPSSRMPVARRRLSSLPEDRRVSRPTSMTVKLATRIVFALFQLNGPIGDAVRIIKSGTPRKTTMERVFFEASASLEELDRRLSQVSTGTGESRASENDPWIQVIRRKCAHVLQSYAALAAELRLHARKIALRGEGMYIRSLMLHIYGALVEIRNTLTFQATEVKAPTRSARGSVATISRASTPTQPKPIAPKKRLRGATILQPSRLTTPGTAPPPVPLSTSRSNTMTSMSAVTPRSGESFSSASGIPRSNALQPPPEESEEQRQFESIFLKLQHACDLAAQTLPSCRVDFYSRKESAKRSMQATISRLWTIALSKCDVAINALESMRNRLSKVKLKDPNLRTQRDFWQLCDKFVRTWLDLALEIKNIGGQGYDTDSVKVVMRPVQKAVKEVSIAVNGSQLYQAALRSNSVSGYVTPVPATPLSAALGPAALATVPSTPSSTVLPSEYIVSGLQSAAERQSDAPSLRSFPRGRGV</sequence>
<dbReference type="InterPro" id="IPR003591">
    <property type="entry name" value="Leu-rich_rpt_typical-subtyp"/>
</dbReference>
<evidence type="ECO:0000313" key="4">
    <source>
        <dbReference type="EMBL" id="THW90037.1"/>
    </source>
</evidence>
<accession>A0A4V4IVN7</accession>
<dbReference type="PANTHER" id="PTHR24369">
    <property type="entry name" value="ANTIGEN BSP, PUTATIVE-RELATED"/>
    <property type="match status" value="1"/>
</dbReference>
<evidence type="ECO:0000256" key="2">
    <source>
        <dbReference type="ARBA" id="ARBA00022737"/>
    </source>
</evidence>
<dbReference type="InterPro" id="IPR050541">
    <property type="entry name" value="LRR_TM_domain-containing"/>
</dbReference>
<dbReference type="Proteomes" id="UP000304928">
    <property type="component" value="Unassembled WGS sequence"/>
</dbReference>
<dbReference type="PROSITE" id="PS51450">
    <property type="entry name" value="LRR"/>
    <property type="match status" value="1"/>
</dbReference>
<dbReference type="SUPFAM" id="SSF52058">
    <property type="entry name" value="L domain-like"/>
    <property type="match status" value="1"/>
</dbReference>
<protein>
    <submittedName>
        <fullName evidence="4">Uncharacterized protein</fullName>
    </submittedName>
</protein>
<dbReference type="PANTHER" id="PTHR24369:SF211">
    <property type="entry name" value="LEUCINE-RICH REPEAT-CONTAINING PROTEIN 15-LIKE"/>
    <property type="match status" value="1"/>
</dbReference>
<dbReference type="InterPro" id="IPR019487">
    <property type="entry name" value="RAM_signalling_pathway_SOG2"/>
</dbReference>
<dbReference type="InterPro" id="IPR032675">
    <property type="entry name" value="LRR_dom_sf"/>
</dbReference>
<keyword evidence="2" id="KW-0677">Repeat</keyword>
<dbReference type="SMART" id="SM00369">
    <property type="entry name" value="LRR_TYP"/>
    <property type="match status" value="2"/>
</dbReference>
<feature type="region of interest" description="Disordered" evidence="3">
    <location>
        <begin position="380"/>
        <end position="418"/>
    </location>
</feature>